<sequence>REKASSIRMCERFEALASQSVEGYFKGYDPLEDLNVLESIHLEDVNCFIQNLNMEQISTTTILPLDHETQEK</sequence>
<protein>
    <submittedName>
        <fullName evidence="1">Uncharacterized protein</fullName>
    </submittedName>
</protein>
<evidence type="ECO:0000313" key="1">
    <source>
        <dbReference type="EMBL" id="EJW92165.1"/>
    </source>
</evidence>
<organism evidence="1">
    <name type="scientific">gut metagenome</name>
    <dbReference type="NCBI Taxonomy" id="749906"/>
    <lineage>
        <taxon>unclassified sequences</taxon>
        <taxon>metagenomes</taxon>
        <taxon>organismal metagenomes</taxon>
    </lineage>
</organism>
<name>J9BX90_9ZZZZ</name>
<feature type="non-terminal residue" evidence="1">
    <location>
        <position position="1"/>
    </location>
</feature>
<proteinExistence type="predicted"/>
<dbReference type="EMBL" id="AMCI01007724">
    <property type="protein sequence ID" value="EJW92165.1"/>
    <property type="molecule type" value="Genomic_DNA"/>
</dbReference>
<gene>
    <name evidence="1" type="ORF">EVA_19728</name>
</gene>
<comment type="caution">
    <text evidence="1">The sequence shown here is derived from an EMBL/GenBank/DDBJ whole genome shotgun (WGS) entry which is preliminary data.</text>
</comment>
<accession>J9BX90</accession>
<dbReference type="AlphaFoldDB" id="J9BX90"/>
<reference evidence="1" key="1">
    <citation type="journal article" date="2012" name="PLoS ONE">
        <title>Gene sets for utilization of primary and secondary nutrition supplies in the distal gut of endangered iberian lynx.</title>
        <authorList>
            <person name="Alcaide M."/>
            <person name="Messina E."/>
            <person name="Richter M."/>
            <person name="Bargiela R."/>
            <person name="Peplies J."/>
            <person name="Huws S.A."/>
            <person name="Newbold C.J."/>
            <person name="Golyshin P.N."/>
            <person name="Simon M.A."/>
            <person name="Lopez G."/>
            <person name="Yakimov M.M."/>
            <person name="Ferrer M."/>
        </authorList>
    </citation>
    <scope>NUCLEOTIDE SEQUENCE</scope>
</reference>